<gene>
    <name evidence="5" type="ORF">FYJ29_03795</name>
</gene>
<dbReference type="PANTHER" id="PTHR34135">
    <property type="entry name" value="LYSOZYME"/>
    <property type="match status" value="1"/>
</dbReference>
<keyword evidence="4" id="KW-1133">Transmembrane helix</keyword>
<evidence type="ECO:0000256" key="1">
    <source>
        <dbReference type="ARBA" id="ARBA00010646"/>
    </source>
</evidence>
<dbReference type="GO" id="GO:0016998">
    <property type="term" value="P:cell wall macromolecule catabolic process"/>
    <property type="evidence" value="ECO:0007669"/>
    <property type="project" value="InterPro"/>
</dbReference>
<dbReference type="RefSeq" id="WP_154328352.1">
    <property type="nucleotide sequence ID" value="NZ_CP045696.1"/>
</dbReference>
<dbReference type="Pfam" id="PF01183">
    <property type="entry name" value="Glyco_hydro_25"/>
    <property type="match status" value="1"/>
</dbReference>
<evidence type="ECO:0000313" key="6">
    <source>
        <dbReference type="Proteomes" id="UP000483362"/>
    </source>
</evidence>
<dbReference type="PANTHER" id="PTHR34135:SF2">
    <property type="entry name" value="LYSOZYME"/>
    <property type="match status" value="1"/>
</dbReference>
<reference evidence="5 6" key="1">
    <citation type="submission" date="2019-08" db="EMBL/GenBank/DDBJ databases">
        <title>In-depth cultivation of the pig gut microbiome towards novel bacterial diversity and tailored functional studies.</title>
        <authorList>
            <person name="Wylensek D."/>
            <person name="Hitch T.C.A."/>
            <person name="Clavel T."/>
        </authorList>
    </citation>
    <scope>NUCLEOTIDE SEQUENCE [LARGE SCALE GENOMIC DNA]</scope>
    <source>
        <strain evidence="5 6">Oil-RF-744-WCA-WT-10</strain>
    </source>
</reference>
<keyword evidence="4" id="KW-0812">Transmembrane</keyword>
<dbReference type="GO" id="GO:0016052">
    <property type="term" value="P:carbohydrate catabolic process"/>
    <property type="evidence" value="ECO:0007669"/>
    <property type="project" value="TreeGrafter"/>
</dbReference>
<dbReference type="AlphaFoldDB" id="A0A6L5X9G5"/>
<sequence length="263" mass="30195">MARGRRRRHRSTRSRRRRKRSGRLLNCLVATGLAALVMLAAALYWLWSGTRRPHVEIDPARYPVTGIDISQHNGDDIDYDKVRASGITFVYIKASEGTRGRDKNFLTNARKARQAGLVTGAYHYFRKGADGRLQARNFLQAVSHTRLDLPLVVDVEDWLNDPKVSNHATATGVRAMLDYLLMHGRRVMLYTNREGYKKWVKPYFASIDLWLCAFNPPQDLEQERHVMQQYSHWGTVDGIDGDVDLDVFNGSHAEWQRWLEAGS</sequence>
<keyword evidence="3" id="KW-0326">Glycosidase</keyword>
<dbReference type="SMART" id="SM00641">
    <property type="entry name" value="Glyco_25"/>
    <property type="match status" value="1"/>
</dbReference>
<evidence type="ECO:0000256" key="2">
    <source>
        <dbReference type="ARBA" id="ARBA00022801"/>
    </source>
</evidence>
<dbReference type="SUPFAM" id="SSF51445">
    <property type="entry name" value="(Trans)glycosidases"/>
    <property type="match status" value="1"/>
</dbReference>
<dbReference type="GO" id="GO:0009253">
    <property type="term" value="P:peptidoglycan catabolic process"/>
    <property type="evidence" value="ECO:0007669"/>
    <property type="project" value="InterPro"/>
</dbReference>
<accession>A0A6L5X9G5</accession>
<dbReference type="GO" id="GO:0003796">
    <property type="term" value="F:lysozyme activity"/>
    <property type="evidence" value="ECO:0007669"/>
    <property type="project" value="InterPro"/>
</dbReference>
<evidence type="ECO:0008006" key="7">
    <source>
        <dbReference type="Google" id="ProtNLM"/>
    </source>
</evidence>
<keyword evidence="4" id="KW-0472">Membrane</keyword>
<dbReference type="InterPro" id="IPR002053">
    <property type="entry name" value="Glyco_hydro_25"/>
</dbReference>
<feature type="transmembrane region" description="Helical" evidence="4">
    <location>
        <begin position="21"/>
        <end position="47"/>
    </location>
</feature>
<keyword evidence="6" id="KW-1185">Reference proteome</keyword>
<dbReference type="InterPro" id="IPR017853">
    <property type="entry name" value="GH"/>
</dbReference>
<keyword evidence="2" id="KW-0378">Hydrolase</keyword>
<dbReference type="PROSITE" id="PS51904">
    <property type="entry name" value="GLYCOSYL_HYDROL_F25_2"/>
    <property type="match status" value="1"/>
</dbReference>
<proteinExistence type="inferred from homology"/>
<organism evidence="5 6">
    <name type="scientific">Sodaliphilus pleomorphus</name>
    <dbReference type="NCBI Taxonomy" id="2606626"/>
    <lineage>
        <taxon>Bacteria</taxon>
        <taxon>Pseudomonadati</taxon>
        <taxon>Bacteroidota</taxon>
        <taxon>Bacteroidia</taxon>
        <taxon>Bacteroidales</taxon>
        <taxon>Muribaculaceae</taxon>
        <taxon>Sodaliphilus</taxon>
    </lineage>
</organism>
<comment type="similarity">
    <text evidence="1">Belongs to the glycosyl hydrolase 25 family.</text>
</comment>
<dbReference type="Gene3D" id="3.20.20.80">
    <property type="entry name" value="Glycosidases"/>
    <property type="match status" value="1"/>
</dbReference>
<dbReference type="Proteomes" id="UP000483362">
    <property type="component" value="Unassembled WGS sequence"/>
</dbReference>
<evidence type="ECO:0000256" key="4">
    <source>
        <dbReference type="SAM" id="Phobius"/>
    </source>
</evidence>
<evidence type="ECO:0000256" key="3">
    <source>
        <dbReference type="ARBA" id="ARBA00023295"/>
    </source>
</evidence>
<dbReference type="EMBL" id="VULT01000004">
    <property type="protein sequence ID" value="MSS16891.1"/>
    <property type="molecule type" value="Genomic_DNA"/>
</dbReference>
<dbReference type="InterPro" id="IPR018077">
    <property type="entry name" value="Glyco_hydro_fam25_subgr"/>
</dbReference>
<comment type="caution">
    <text evidence="5">The sequence shown here is derived from an EMBL/GenBank/DDBJ whole genome shotgun (WGS) entry which is preliminary data.</text>
</comment>
<evidence type="ECO:0000313" key="5">
    <source>
        <dbReference type="EMBL" id="MSS16891.1"/>
    </source>
</evidence>
<protein>
    <recommendedName>
        <fullName evidence="7">Lysozyme</fullName>
    </recommendedName>
</protein>
<name>A0A6L5X9G5_9BACT</name>